<dbReference type="InterPro" id="IPR050767">
    <property type="entry name" value="Sel1_AlgK"/>
</dbReference>
<evidence type="ECO:0000313" key="2">
    <source>
        <dbReference type="Proteomes" id="UP001500967"/>
    </source>
</evidence>
<dbReference type="InterPro" id="IPR006597">
    <property type="entry name" value="Sel1-like"/>
</dbReference>
<reference evidence="1 2" key="1">
    <citation type="journal article" date="2019" name="Int. J. Syst. Evol. Microbiol.">
        <title>The Global Catalogue of Microorganisms (GCM) 10K type strain sequencing project: providing services to taxonomists for standard genome sequencing and annotation.</title>
        <authorList>
            <consortium name="The Broad Institute Genomics Platform"/>
            <consortium name="The Broad Institute Genome Sequencing Center for Infectious Disease"/>
            <person name="Wu L."/>
            <person name="Ma J."/>
        </authorList>
    </citation>
    <scope>NUCLEOTIDE SEQUENCE [LARGE SCALE GENOMIC DNA]</scope>
    <source>
        <strain evidence="1 2">JCM 10425</strain>
    </source>
</reference>
<dbReference type="Pfam" id="PF13374">
    <property type="entry name" value="TPR_10"/>
    <property type="match status" value="1"/>
</dbReference>
<dbReference type="InterPro" id="IPR011990">
    <property type="entry name" value="TPR-like_helical_dom_sf"/>
</dbReference>
<dbReference type="RefSeq" id="WP_344652711.1">
    <property type="nucleotide sequence ID" value="NZ_BAAAGX010000028.1"/>
</dbReference>
<dbReference type="SUPFAM" id="SSF81901">
    <property type="entry name" value="HCP-like"/>
    <property type="match status" value="2"/>
</dbReference>
<comment type="caution">
    <text evidence="1">The sequence shown here is derived from an EMBL/GenBank/DDBJ whole genome shotgun (WGS) entry which is preliminary data.</text>
</comment>
<dbReference type="PANTHER" id="PTHR11102">
    <property type="entry name" value="SEL-1-LIKE PROTEIN"/>
    <property type="match status" value="1"/>
</dbReference>
<dbReference type="Gene3D" id="1.25.40.10">
    <property type="entry name" value="Tetratricopeptide repeat domain"/>
    <property type="match status" value="2"/>
</dbReference>
<dbReference type="SMART" id="SM00671">
    <property type="entry name" value="SEL1"/>
    <property type="match status" value="4"/>
</dbReference>
<keyword evidence="2" id="KW-1185">Reference proteome</keyword>
<name>A0ABN0V079_9ACTN</name>
<protein>
    <recommendedName>
        <fullName evidence="3">Sel1 repeat family protein</fullName>
    </recommendedName>
</protein>
<dbReference type="PANTHER" id="PTHR11102:SF160">
    <property type="entry name" value="ERAD-ASSOCIATED E3 UBIQUITIN-PROTEIN LIGASE COMPONENT HRD3"/>
    <property type="match status" value="1"/>
</dbReference>
<gene>
    <name evidence="1" type="ORF">GCM10009539_64560</name>
</gene>
<proteinExistence type="predicted"/>
<evidence type="ECO:0008006" key="3">
    <source>
        <dbReference type="Google" id="ProtNLM"/>
    </source>
</evidence>
<organism evidence="1 2">
    <name type="scientific">Cryptosporangium japonicum</name>
    <dbReference type="NCBI Taxonomy" id="80872"/>
    <lineage>
        <taxon>Bacteria</taxon>
        <taxon>Bacillati</taxon>
        <taxon>Actinomycetota</taxon>
        <taxon>Actinomycetes</taxon>
        <taxon>Cryptosporangiales</taxon>
        <taxon>Cryptosporangiaceae</taxon>
        <taxon>Cryptosporangium</taxon>
    </lineage>
</organism>
<accession>A0ABN0V079</accession>
<evidence type="ECO:0000313" key="1">
    <source>
        <dbReference type="EMBL" id="GAA0268580.1"/>
    </source>
</evidence>
<dbReference type="EMBL" id="BAAAGX010000028">
    <property type="protein sequence ID" value="GAA0268580.1"/>
    <property type="molecule type" value="Genomic_DNA"/>
</dbReference>
<dbReference type="Proteomes" id="UP001500967">
    <property type="component" value="Unassembled WGS sequence"/>
</dbReference>
<sequence>MFRRRRRTPEELYREGRRLDLLGHELPSVPLFEQAAAAGHGGACNELGKQRIRAGKTIEGLQWLRKAVDAGVPEAALNLAAVHTRRGQLAKAAELRARAEPGLRAAAGAGDLTAAIALRRLYRDRGDTDQADAVVVAAEELAGSSVGSDSWCGLGALLDDAGRPDDAEPWWRRAAEAGHAESMYLLGLLLHDRRDEEGLRWLERAARHDNAYAMGSLAQLALAGGDERTGEKWLRRAARAGFSGAMNNLAVLHRERGELSEAERWYQRAVDAGDPQAEHHLRELREASGV</sequence>